<evidence type="ECO:0000313" key="4">
    <source>
        <dbReference type="Proteomes" id="UP000326553"/>
    </source>
</evidence>
<feature type="transmembrane region" description="Helical" evidence="2">
    <location>
        <begin position="146"/>
        <end position="168"/>
    </location>
</feature>
<keyword evidence="2" id="KW-1133">Transmembrane helix</keyword>
<sequence length="173" mass="17466">MVRDMSNDFPPPQQNPQVTPQGHPQPGPPNNPQPGLPTYPGPSQDPAYAYGPMAPQRMPGSVRAARIVLWVLAGLVIIGSIGIAATGDSETAGAAVGVNFLLMVAAGLAFRFPKGGGGLRVACIVLMALHALSALAGAAGGNPGGLVPLLGAIAVIILLAQGTAGAWFNRPRP</sequence>
<feature type="transmembrane region" description="Helical" evidence="2">
    <location>
        <begin position="119"/>
        <end position="140"/>
    </location>
</feature>
<keyword evidence="4" id="KW-1185">Reference proteome</keyword>
<dbReference type="KEGG" id="salw:CP975_22500"/>
<keyword evidence="2" id="KW-0472">Membrane</keyword>
<name>A0A5J6HSE3_STRAD</name>
<evidence type="ECO:0000256" key="2">
    <source>
        <dbReference type="SAM" id="Phobius"/>
    </source>
</evidence>
<reference evidence="3 4" key="1">
    <citation type="submission" date="2017-09" db="EMBL/GenBank/DDBJ databases">
        <authorList>
            <person name="Lee N."/>
            <person name="Cho B.-K."/>
        </authorList>
    </citation>
    <scope>NUCLEOTIDE SEQUENCE [LARGE SCALE GENOMIC DNA]</scope>
    <source>
        <strain evidence="3 4">ATCC 12461</strain>
    </source>
</reference>
<dbReference type="EMBL" id="CP023695">
    <property type="protein sequence ID" value="QEV19917.1"/>
    <property type="molecule type" value="Genomic_DNA"/>
</dbReference>
<keyword evidence="2" id="KW-0812">Transmembrane</keyword>
<protein>
    <submittedName>
        <fullName evidence="3">Uncharacterized protein</fullName>
    </submittedName>
</protein>
<organism evidence="3 4">
    <name type="scientific">Streptomyces alboniger</name>
    <dbReference type="NCBI Taxonomy" id="132473"/>
    <lineage>
        <taxon>Bacteria</taxon>
        <taxon>Bacillati</taxon>
        <taxon>Actinomycetota</taxon>
        <taxon>Actinomycetes</taxon>
        <taxon>Kitasatosporales</taxon>
        <taxon>Streptomycetaceae</taxon>
        <taxon>Streptomyces</taxon>
        <taxon>Streptomyces aurantiacus group</taxon>
    </lineage>
</organism>
<evidence type="ECO:0000313" key="3">
    <source>
        <dbReference type="EMBL" id="QEV19917.1"/>
    </source>
</evidence>
<gene>
    <name evidence="3" type="ORF">CP975_22500</name>
</gene>
<feature type="transmembrane region" description="Helical" evidence="2">
    <location>
        <begin position="92"/>
        <end position="112"/>
    </location>
</feature>
<feature type="compositionally biased region" description="Pro residues" evidence="1">
    <location>
        <begin position="23"/>
        <end position="40"/>
    </location>
</feature>
<dbReference type="AlphaFoldDB" id="A0A5J6HSE3"/>
<proteinExistence type="predicted"/>
<dbReference type="Proteomes" id="UP000326553">
    <property type="component" value="Chromosome"/>
</dbReference>
<accession>A0A5J6HSE3</accession>
<evidence type="ECO:0000256" key="1">
    <source>
        <dbReference type="SAM" id="MobiDB-lite"/>
    </source>
</evidence>
<feature type="transmembrane region" description="Helical" evidence="2">
    <location>
        <begin position="67"/>
        <end position="86"/>
    </location>
</feature>
<feature type="region of interest" description="Disordered" evidence="1">
    <location>
        <begin position="1"/>
        <end position="52"/>
    </location>
</feature>